<name>A0A5N6E8Y3_9EURO</name>
<evidence type="ECO:0000313" key="2">
    <source>
        <dbReference type="Proteomes" id="UP000326799"/>
    </source>
</evidence>
<dbReference type="EMBL" id="ML733660">
    <property type="protein sequence ID" value="KAB8213233.1"/>
    <property type="molecule type" value="Genomic_DNA"/>
</dbReference>
<organism evidence="1 2">
    <name type="scientific">Aspergillus novoparasiticus</name>
    <dbReference type="NCBI Taxonomy" id="986946"/>
    <lineage>
        <taxon>Eukaryota</taxon>
        <taxon>Fungi</taxon>
        <taxon>Dikarya</taxon>
        <taxon>Ascomycota</taxon>
        <taxon>Pezizomycotina</taxon>
        <taxon>Eurotiomycetes</taxon>
        <taxon>Eurotiomycetidae</taxon>
        <taxon>Eurotiales</taxon>
        <taxon>Aspergillaceae</taxon>
        <taxon>Aspergillus</taxon>
        <taxon>Aspergillus subgen. Circumdati</taxon>
    </lineage>
</organism>
<protein>
    <submittedName>
        <fullName evidence="1">Uncharacterized protein</fullName>
    </submittedName>
</protein>
<reference evidence="1 2" key="1">
    <citation type="submission" date="2019-04" db="EMBL/GenBank/DDBJ databases">
        <title>Fungal friends and foes A comparative genomics study of 23 Aspergillus species from section Flavi.</title>
        <authorList>
            <consortium name="DOE Joint Genome Institute"/>
            <person name="Kjaerbolling I."/>
            <person name="Vesth T.C."/>
            <person name="Frisvad J.C."/>
            <person name="Nybo J.L."/>
            <person name="Theobald S."/>
            <person name="Kildgaard S."/>
            <person name="Petersen T.I."/>
            <person name="Kuo A."/>
            <person name="Sato A."/>
            <person name="Lyhne E.K."/>
            <person name="Kogle M.E."/>
            <person name="Wiebenga A."/>
            <person name="Kun R.S."/>
            <person name="Lubbers R.J."/>
            <person name="Makela M.R."/>
            <person name="Barry K."/>
            <person name="Chovatia M."/>
            <person name="Clum A."/>
            <person name="Daum C."/>
            <person name="Haridas S."/>
            <person name="He G."/>
            <person name="LaButti K."/>
            <person name="Lipzen A."/>
            <person name="Mondo S."/>
            <person name="Pangilinan J."/>
            <person name="Riley R."/>
            <person name="Salamov A."/>
            <person name="Simmons B.A."/>
            <person name="Magnuson J.K."/>
            <person name="Henrissat B."/>
            <person name="Mortensen U.H."/>
            <person name="Larsen T.O."/>
            <person name="De vries R.P."/>
            <person name="Grigoriev I.V."/>
            <person name="Machida M."/>
            <person name="Baker S.E."/>
            <person name="Andersen M.R."/>
        </authorList>
    </citation>
    <scope>NUCLEOTIDE SEQUENCE [LARGE SCALE GENOMIC DNA]</scope>
    <source>
        <strain evidence="1 2">CBS 126849</strain>
    </source>
</reference>
<keyword evidence="2" id="KW-1185">Reference proteome</keyword>
<sequence>MPCTPCCVKGAPGECEFTDDGRRSYTIQSDLVKKLTAECMQLESRLAELEKLGPTSTEHPKEHC</sequence>
<feature type="non-terminal residue" evidence="1">
    <location>
        <position position="64"/>
    </location>
</feature>
<accession>A0A5N6E8Y3</accession>
<dbReference type="AlphaFoldDB" id="A0A5N6E8Y3"/>
<evidence type="ECO:0000313" key="1">
    <source>
        <dbReference type="EMBL" id="KAB8213233.1"/>
    </source>
</evidence>
<dbReference type="Proteomes" id="UP000326799">
    <property type="component" value="Unassembled WGS sequence"/>
</dbReference>
<gene>
    <name evidence="1" type="ORF">BDV33DRAFT_185173</name>
</gene>
<proteinExistence type="predicted"/>